<dbReference type="Proteomes" id="UP000275267">
    <property type="component" value="Unassembled WGS sequence"/>
</dbReference>
<feature type="compositionally biased region" description="Polar residues" evidence="1">
    <location>
        <begin position="140"/>
        <end position="150"/>
    </location>
</feature>
<evidence type="ECO:0000313" key="2">
    <source>
        <dbReference type="EMBL" id="RLN08417.1"/>
    </source>
</evidence>
<keyword evidence="3" id="KW-1185">Reference proteome</keyword>
<sequence length="150" mass="16281">MARPALALATATSRATTPSMATVTCSKVAGRPKTERHKGNGNKKKRKGQHKCPICEKLEHHWHSCKRGKPEDIEAMKAIKGPPKKKAESAHSYIVPLEDDALAATISFPPSQSMEISRKTKGKQKKTSSALSEGSRSGSNQPNHFPSNNL</sequence>
<evidence type="ECO:0000313" key="3">
    <source>
        <dbReference type="Proteomes" id="UP000275267"/>
    </source>
</evidence>
<feature type="compositionally biased region" description="Low complexity" evidence="1">
    <location>
        <begin position="128"/>
        <end position="139"/>
    </location>
</feature>
<feature type="region of interest" description="Disordered" evidence="1">
    <location>
        <begin position="106"/>
        <end position="150"/>
    </location>
</feature>
<comment type="caution">
    <text evidence="2">The sequence shown here is derived from an EMBL/GenBank/DDBJ whole genome shotgun (WGS) entry which is preliminary data.</text>
</comment>
<feature type="compositionally biased region" description="Basic residues" evidence="1">
    <location>
        <begin position="34"/>
        <end position="50"/>
    </location>
</feature>
<organism evidence="2 3">
    <name type="scientific">Panicum miliaceum</name>
    <name type="common">Proso millet</name>
    <name type="synonym">Broomcorn millet</name>
    <dbReference type="NCBI Taxonomy" id="4540"/>
    <lineage>
        <taxon>Eukaryota</taxon>
        <taxon>Viridiplantae</taxon>
        <taxon>Streptophyta</taxon>
        <taxon>Embryophyta</taxon>
        <taxon>Tracheophyta</taxon>
        <taxon>Spermatophyta</taxon>
        <taxon>Magnoliopsida</taxon>
        <taxon>Liliopsida</taxon>
        <taxon>Poales</taxon>
        <taxon>Poaceae</taxon>
        <taxon>PACMAD clade</taxon>
        <taxon>Panicoideae</taxon>
        <taxon>Panicodae</taxon>
        <taxon>Paniceae</taxon>
        <taxon>Panicinae</taxon>
        <taxon>Panicum</taxon>
        <taxon>Panicum sect. Panicum</taxon>
    </lineage>
</organism>
<dbReference type="AlphaFoldDB" id="A0A3L6RTU8"/>
<protein>
    <submittedName>
        <fullName evidence="2">Uncharacterized protein</fullName>
    </submittedName>
</protein>
<name>A0A3L6RTU8_PANMI</name>
<dbReference type="EMBL" id="PQIB02000007">
    <property type="protein sequence ID" value="RLN08417.1"/>
    <property type="molecule type" value="Genomic_DNA"/>
</dbReference>
<feature type="compositionally biased region" description="Low complexity" evidence="1">
    <location>
        <begin position="1"/>
        <end position="22"/>
    </location>
</feature>
<accession>A0A3L6RTU8</accession>
<feature type="region of interest" description="Disordered" evidence="1">
    <location>
        <begin position="1"/>
        <end position="51"/>
    </location>
</feature>
<evidence type="ECO:0000256" key="1">
    <source>
        <dbReference type="SAM" id="MobiDB-lite"/>
    </source>
</evidence>
<proteinExistence type="predicted"/>
<dbReference type="OrthoDB" id="599761at2759"/>
<reference evidence="3" key="1">
    <citation type="journal article" date="2019" name="Nat. Commun.">
        <title>The genome of broomcorn millet.</title>
        <authorList>
            <person name="Zou C."/>
            <person name="Miki D."/>
            <person name="Li D."/>
            <person name="Tang Q."/>
            <person name="Xiao L."/>
            <person name="Rajput S."/>
            <person name="Deng P."/>
            <person name="Jia W."/>
            <person name="Huang R."/>
            <person name="Zhang M."/>
            <person name="Sun Y."/>
            <person name="Hu J."/>
            <person name="Fu X."/>
            <person name="Schnable P.S."/>
            <person name="Li F."/>
            <person name="Zhang H."/>
            <person name="Feng B."/>
            <person name="Zhu X."/>
            <person name="Liu R."/>
            <person name="Schnable J.C."/>
            <person name="Zhu J.-K."/>
            <person name="Zhang H."/>
        </authorList>
    </citation>
    <scope>NUCLEOTIDE SEQUENCE [LARGE SCALE GENOMIC DNA]</scope>
</reference>
<gene>
    <name evidence="2" type="ORF">C2845_PM11G12660</name>
</gene>